<evidence type="ECO:0000313" key="3">
    <source>
        <dbReference type="Proteomes" id="UP000824211"/>
    </source>
</evidence>
<sequence>MVHKLKGFGFLVSGLVLGIIGAVASVTAITLSGVGLGMVKKNRREH</sequence>
<organism evidence="2 3">
    <name type="scientific">Candidatus Faecalibacterium faecipullorum</name>
    <dbReference type="NCBI Taxonomy" id="2838578"/>
    <lineage>
        <taxon>Bacteria</taxon>
        <taxon>Bacillati</taxon>
        <taxon>Bacillota</taxon>
        <taxon>Clostridia</taxon>
        <taxon>Eubacteriales</taxon>
        <taxon>Oscillospiraceae</taxon>
        <taxon>Faecalibacterium</taxon>
    </lineage>
</organism>
<feature type="transmembrane region" description="Helical" evidence="1">
    <location>
        <begin position="12"/>
        <end position="39"/>
    </location>
</feature>
<evidence type="ECO:0000256" key="1">
    <source>
        <dbReference type="SAM" id="Phobius"/>
    </source>
</evidence>
<dbReference type="AlphaFoldDB" id="A0A9D2MFV9"/>
<name>A0A9D2MFV9_9FIRM</name>
<proteinExistence type="predicted"/>
<gene>
    <name evidence="2" type="ORF">H9771_04175</name>
</gene>
<dbReference type="Proteomes" id="UP000824211">
    <property type="component" value="Unassembled WGS sequence"/>
</dbReference>
<comment type="caution">
    <text evidence="2">The sequence shown here is derived from an EMBL/GenBank/DDBJ whole genome shotgun (WGS) entry which is preliminary data.</text>
</comment>
<reference evidence="2" key="1">
    <citation type="journal article" date="2021" name="PeerJ">
        <title>Extensive microbial diversity within the chicken gut microbiome revealed by metagenomics and culture.</title>
        <authorList>
            <person name="Gilroy R."/>
            <person name="Ravi A."/>
            <person name="Getino M."/>
            <person name="Pursley I."/>
            <person name="Horton D.L."/>
            <person name="Alikhan N.F."/>
            <person name="Baker D."/>
            <person name="Gharbi K."/>
            <person name="Hall N."/>
            <person name="Watson M."/>
            <person name="Adriaenssens E.M."/>
            <person name="Foster-Nyarko E."/>
            <person name="Jarju S."/>
            <person name="Secka A."/>
            <person name="Antonio M."/>
            <person name="Oren A."/>
            <person name="Chaudhuri R.R."/>
            <person name="La Ragione R."/>
            <person name="Hildebrand F."/>
            <person name="Pallen M.J."/>
        </authorList>
    </citation>
    <scope>NUCLEOTIDE SEQUENCE</scope>
    <source>
        <strain evidence="2">ChiHjej9B8-13557</strain>
    </source>
</reference>
<evidence type="ECO:0000313" key="2">
    <source>
        <dbReference type="EMBL" id="HJB58848.1"/>
    </source>
</evidence>
<keyword evidence="1" id="KW-1133">Transmembrane helix</keyword>
<keyword evidence="1" id="KW-0472">Membrane</keyword>
<keyword evidence="1" id="KW-0812">Transmembrane</keyword>
<protein>
    <submittedName>
        <fullName evidence="2">Uncharacterized protein</fullName>
    </submittedName>
</protein>
<dbReference type="EMBL" id="DWXX01000076">
    <property type="protein sequence ID" value="HJB58848.1"/>
    <property type="molecule type" value="Genomic_DNA"/>
</dbReference>
<reference evidence="2" key="2">
    <citation type="submission" date="2021-04" db="EMBL/GenBank/DDBJ databases">
        <authorList>
            <person name="Gilroy R."/>
        </authorList>
    </citation>
    <scope>NUCLEOTIDE SEQUENCE</scope>
    <source>
        <strain evidence="2">ChiHjej9B8-13557</strain>
    </source>
</reference>
<accession>A0A9D2MFV9</accession>